<dbReference type="PANTHER" id="PTHR45436:SF15">
    <property type="entry name" value="SENSOR HISTIDINE KINASE CUSS"/>
    <property type="match status" value="1"/>
</dbReference>
<dbReference type="InterPro" id="IPR036890">
    <property type="entry name" value="HATPase_C_sf"/>
</dbReference>
<keyword evidence="8 11" id="KW-1133">Transmembrane helix</keyword>
<evidence type="ECO:0000256" key="9">
    <source>
        <dbReference type="ARBA" id="ARBA00023012"/>
    </source>
</evidence>
<dbReference type="SUPFAM" id="SSF47384">
    <property type="entry name" value="Homodimeric domain of signal transducing histidine kinase"/>
    <property type="match status" value="1"/>
</dbReference>
<dbReference type="SUPFAM" id="SSF55874">
    <property type="entry name" value="ATPase domain of HSP90 chaperone/DNA topoisomerase II/histidine kinase"/>
    <property type="match status" value="1"/>
</dbReference>
<dbReference type="InterPro" id="IPR036097">
    <property type="entry name" value="HisK_dim/P_sf"/>
</dbReference>
<reference evidence="14 15" key="1">
    <citation type="journal article" date="2013" name="Genome Announc.">
        <title>Genome Sequence of Novosphingobium lindaniclasticum LE124T, Isolated from a Hexachlorocyclohexane Dumpsite.</title>
        <authorList>
            <person name="Saxena A."/>
            <person name="Nayyar N."/>
            <person name="Sangwan N."/>
            <person name="Kumari R."/>
            <person name="Khurana J.P."/>
            <person name="Lal R."/>
        </authorList>
    </citation>
    <scope>NUCLEOTIDE SEQUENCE [LARGE SCALE GENOMIC DNA]</scope>
    <source>
        <strain evidence="14 15">LE124</strain>
    </source>
</reference>
<keyword evidence="7" id="KW-0418">Kinase</keyword>
<comment type="subcellular location">
    <subcellularLocation>
        <location evidence="2">Membrane</location>
        <topology evidence="2">Multi-pass membrane protein</topology>
    </subcellularLocation>
</comment>
<evidence type="ECO:0000256" key="8">
    <source>
        <dbReference type="ARBA" id="ARBA00022989"/>
    </source>
</evidence>
<evidence type="ECO:0000259" key="12">
    <source>
        <dbReference type="PROSITE" id="PS50109"/>
    </source>
</evidence>
<dbReference type="InterPro" id="IPR003594">
    <property type="entry name" value="HATPase_dom"/>
</dbReference>
<name>T0HA75_9SPHN</name>
<evidence type="ECO:0000313" key="14">
    <source>
        <dbReference type="EMBL" id="EQB09897.1"/>
    </source>
</evidence>
<dbReference type="RefSeq" id="WP_021235474.1">
    <property type="nucleotide sequence ID" value="NZ_ATHL01000126.1"/>
</dbReference>
<dbReference type="InterPro" id="IPR004358">
    <property type="entry name" value="Sig_transdc_His_kin-like_C"/>
</dbReference>
<evidence type="ECO:0000256" key="1">
    <source>
        <dbReference type="ARBA" id="ARBA00000085"/>
    </source>
</evidence>
<evidence type="ECO:0000256" key="2">
    <source>
        <dbReference type="ARBA" id="ARBA00004141"/>
    </source>
</evidence>
<feature type="transmembrane region" description="Helical" evidence="11">
    <location>
        <begin position="21"/>
        <end position="45"/>
    </location>
</feature>
<keyword evidence="6 11" id="KW-0812">Transmembrane</keyword>
<gene>
    <name evidence="14" type="ORF">L284_18605</name>
</gene>
<evidence type="ECO:0000256" key="3">
    <source>
        <dbReference type="ARBA" id="ARBA00012438"/>
    </source>
</evidence>
<dbReference type="Pfam" id="PF00512">
    <property type="entry name" value="HisKA"/>
    <property type="match status" value="1"/>
</dbReference>
<dbReference type="InterPro" id="IPR003660">
    <property type="entry name" value="HAMP_dom"/>
</dbReference>
<dbReference type="Pfam" id="PF02518">
    <property type="entry name" value="HATPase_c"/>
    <property type="match status" value="1"/>
</dbReference>
<dbReference type="CDD" id="cd00082">
    <property type="entry name" value="HisKA"/>
    <property type="match status" value="1"/>
</dbReference>
<comment type="catalytic activity">
    <reaction evidence="1">
        <text>ATP + protein L-histidine = ADP + protein N-phospho-L-histidine.</text>
        <dbReference type="EC" id="2.7.13.3"/>
    </reaction>
</comment>
<feature type="domain" description="Histidine kinase" evidence="12">
    <location>
        <begin position="254"/>
        <end position="453"/>
    </location>
</feature>
<keyword evidence="4" id="KW-0597">Phosphoprotein</keyword>
<dbReference type="PRINTS" id="PR00344">
    <property type="entry name" value="BCTRLSENSOR"/>
</dbReference>
<dbReference type="OrthoDB" id="8673316at2"/>
<keyword evidence="10 11" id="KW-0472">Membrane</keyword>
<dbReference type="Gene3D" id="3.30.565.10">
    <property type="entry name" value="Histidine kinase-like ATPase, C-terminal domain"/>
    <property type="match status" value="1"/>
</dbReference>
<dbReference type="InterPro" id="IPR005467">
    <property type="entry name" value="His_kinase_dom"/>
</dbReference>
<dbReference type="PROSITE" id="PS50885">
    <property type="entry name" value="HAMP"/>
    <property type="match status" value="1"/>
</dbReference>
<keyword evidence="15" id="KW-1185">Reference proteome</keyword>
<evidence type="ECO:0000256" key="6">
    <source>
        <dbReference type="ARBA" id="ARBA00022692"/>
    </source>
</evidence>
<comment type="caution">
    <text evidence="14">The sequence shown here is derived from an EMBL/GenBank/DDBJ whole genome shotgun (WGS) entry which is preliminary data.</text>
</comment>
<evidence type="ECO:0000256" key="5">
    <source>
        <dbReference type="ARBA" id="ARBA00022679"/>
    </source>
</evidence>
<evidence type="ECO:0000256" key="4">
    <source>
        <dbReference type="ARBA" id="ARBA00022553"/>
    </source>
</evidence>
<dbReference type="Gene3D" id="1.10.287.130">
    <property type="match status" value="1"/>
</dbReference>
<evidence type="ECO:0000313" key="15">
    <source>
        <dbReference type="Proteomes" id="UP000015527"/>
    </source>
</evidence>
<dbReference type="SMART" id="SM00387">
    <property type="entry name" value="HATPase_c"/>
    <property type="match status" value="1"/>
</dbReference>
<feature type="domain" description="HAMP" evidence="13">
    <location>
        <begin position="193"/>
        <end position="246"/>
    </location>
</feature>
<dbReference type="SMART" id="SM00388">
    <property type="entry name" value="HisKA"/>
    <property type="match status" value="1"/>
</dbReference>
<dbReference type="EC" id="2.7.13.3" evidence="3"/>
<dbReference type="InterPro" id="IPR003661">
    <property type="entry name" value="HisK_dim/P_dom"/>
</dbReference>
<keyword evidence="5" id="KW-0808">Transferase</keyword>
<evidence type="ECO:0000256" key="7">
    <source>
        <dbReference type="ARBA" id="ARBA00022777"/>
    </source>
</evidence>
<dbReference type="GO" id="GO:0000155">
    <property type="term" value="F:phosphorelay sensor kinase activity"/>
    <property type="evidence" value="ECO:0007669"/>
    <property type="project" value="InterPro"/>
</dbReference>
<proteinExistence type="predicted"/>
<dbReference type="AlphaFoldDB" id="T0HA75"/>
<evidence type="ECO:0000256" key="10">
    <source>
        <dbReference type="ARBA" id="ARBA00023136"/>
    </source>
</evidence>
<accession>T0HA75</accession>
<dbReference type="InterPro" id="IPR050428">
    <property type="entry name" value="TCS_sensor_his_kinase"/>
</dbReference>
<dbReference type="GO" id="GO:0005886">
    <property type="term" value="C:plasma membrane"/>
    <property type="evidence" value="ECO:0007669"/>
    <property type="project" value="TreeGrafter"/>
</dbReference>
<organism evidence="14 15">
    <name type="scientific">Novosphingobium lindaniclasticum LE124</name>
    <dbReference type="NCBI Taxonomy" id="1096930"/>
    <lineage>
        <taxon>Bacteria</taxon>
        <taxon>Pseudomonadati</taxon>
        <taxon>Pseudomonadota</taxon>
        <taxon>Alphaproteobacteria</taxon>
        <taxon>Sphingomonadales</taxon>
        <taxon>Sphingomonadaceae</taxon>
        <taxon>Novosphingobium</taxon>
    </lineage>
</organism>
<protein>
    <recommendedName>
        <fullName evidence="3">histidine kinase</fullName>
        <ecNumber evidence="3">2.7.13.3</ecNumber>
    </recommendedName>
</protein>
<dbReference type="PATRIC" id="fig|1096930.3.peg.3678"/>
<evidence type="ECO:0000256" key="11">
    <source>
        <dbReference type="SAM" id="Phobius"/>
    </source>
</evidence>
<dbReference type="eggNOG" id="COG2205">
    <property type="taxonomic scope" value="Bacteria"/>
</dbReference>
<keyword evidence="9" id="KW-0902">Two-component regulatory system</keyword>
<dbReference type="PANTHER" id="PTHR45436">
    <property type="entry name" value="SENSOR HISTIDINE KINASE YKOH"/>
    <property type="match status" value="1"/>
</dbReference>
<dbReference type="Proteomes" id="UP000015527">
    <property type="component" value="Unassembled WGS sequence"/>
</dbReference>
<evidence type="ECO:0000259" key="13">
    <source>
        <dbReference type="PROSITE" id="PS50885"/>
    </source>
</evidence>
<sequence>MMVKGGGAMTGKGRTHSILRRILLLHAAATMVTAVLAAWGAMLLIDSTGDRLQRQILDEYAQKMQAGLHRHAGGWTISEETASALRGGGSSFSFWIEDAGRRVAIANLRADPSLSVPTRAAPAYFKRVRGSRIYSGVSMPLLGERQTWLVIVQNLDHPDVIFDDLRTDIALVGGALLAVFLVGLLAVDAAIVRQSLAPLKRASREVGQVSPYQLQQRVDTAGMPEEVLPLLGAINAALDRVEEAYRIERDFAADAAHELRTPLSILRLLVEQDGSAEAQARLLRQIDALESMVERLLLLAEVDAMACDPGEVTDLRAVAEERVAAIAPLVLARGQDIEIVGAGRVPVFASHHLAARALDSLLENATKHTPAGTHVVVTVDPRAEIRVSDDGPGLPEGGELFARFASARRDFQRSSGLGLAIASELMARMGGNLEAGSDGGRGAVFRMRFHAASKSAGQVG</sequence>
<dbReference type="EMBL" id="ATHL01000126">
    <property type="protein sequence ID" value="EQB09897.1"/>
    <property type="molecule type" value="Genomic_DNA"/>
</dbReference>
<dbReference type="PROSITE" id="PS50109">
    <property type="entry name" value="HIS_KIN"/>
    <property type="match status" value="1"/>
</dbReference>
<feature type="transmembrane region" description="Helical" evidence="11">
    <location>
        <begin position="169"/>
        <end position="191"/>
    </location>
</feature>